<dbReference type="AlphaFoldDB" id="A0A6A6UG94"/>
<keyword evidence="3" id="KW-1185">Reference proteome</keyword>
<protein>
    <submittedName>
        <fullName evidence="2">Uncharacterized protein</fullName>
    </submittedName>
</protein>
<name>A0A6A6UG94_9PEZI</name>
<feature type="signal peptide" evidence="1">
    <location>
        <begin position="1"/>
        <end position="18"/>
    </location>
</feature>
<evidence type="ECO:0000313" key="3">
    <source>
        <dbReference type="Proteomes" id="UP000799302"/>
    </source>
</evidence>
<evidence type="ECO:0000256" key="1">
    <source>
        <dbReference type="SAM" id="SignalP"/>
    </source>
</evidence>
<keyword evidence="1" id="KW-0732">Signal</keyword>
<feature type="chain" id="PRO_5025614323" evidence="1">
    <location>
        <begin position="19"/>
        <end position="153"/>
    </location>
</feature>
<organism evidence="2 3">
    <name type="scientific">Microthyrium microscopicum</name>
    <dbReference type="NCBI Taxonomy" id="703497"/>
    <lineage>
        <taxon>Eukaryota</taxon>
        <taxon>Fungi</taxon>
        <taxon>Dikarya</taxon>
        <taxon>Ascomycota</taxon>
        <taxon>Pezizomycotina</taxon>
        <taxon>Dothideomycetes</taxon>
        <taxon>Dothideomycetes incertae sedis</taxon>
        <taxon>Microthyriales</taxon>
        <taxon>Microthyriaceae</taxon>
        <taxon>Microthyrium</taxon>
    </lineage>
</organism>
<gene>
    <name evidence="2" type="ORF">BT63DRAFT_454288</name>
</gene>
<sequence>MVGMKIFAFAALAIGAIAAPVADSKSFKVGVTIGSKTLYLTGTDKSSENIADGIACKIVDTAISCGADNKGYDYNPLHPFEGALVLSAKPSNNKGWAIDADNKITWKTSDNKFVNFSTSAVGKPNEIFAEICSTYGHPDGAVFTPGVAKAYYV</sequence>
<accession>A0A6A6UG94</accession>
<dbReference type="OrthoDB" id="10478255at2759"/>
<reference evidence="2" key="1">
    <citation type="journal article" date="2020" name="Stud. Mycol.">
        <title>101 Dothideomycetes genomes: a test case for predicting lifestyles and emergence of pathogens.</title>
        <authorList>
            <person name="Haridas S."/>
            <person name="Albert R."/>
            <person name="Binder M."/>
            <person name="Bloem J."/>
            <person name="Labutti K."/>
            <person name="Salamov A."/>
            <person name="Andreopoulos B."/>
            <person name="Baker S."/>
            <person name="Barry K."/>
            <person name="Bills G."/>
            <person name="Bluhm B."/>
            <person name="Cannon C."/>
            <person name="Castanera R."/>
            <person name="Culley D."/>
            <person name="Daum C."/>
            <person name="Ezra D."/>
            <person name="Gonzalez J."/>
            <person name="Henrissat B."/>
            <person name="Kuo A."/>
            <person name="Liang C."/>
            <person name="Lipzen A."/>
            <person name="Lutzoni F."/>
            <person name="Magnuson J."/>
            <person name="Mondo S."/>
            <person name="Nolan M."/>
            <person name="Ohm R."/>
            <person name="Pangilinan J."/>
            <person name="Park H.-J."/>
            <person name="Ramirez L."/>
            <person name="Alfaro M."/>
            <person name="Sun H."/>
            <person name="Tritt A."/>
            <person name="Yoshinaga Y."/>
            <person name="Zwiers L.-H."/>
            <person name="Turgeon B."/>
            <person name="Goodwin S."/>
            <person name="Spatafora J."/>
            <person name="Crous P."/>
            <person name="Grigoriev I."/>
        </authorList>
    </citation>
    <scope>NUCLEOTIDE SEQUENCE</scope>
    <source>
        <strain evidence="2">CBS 115976</strain>
    </source>
</reference>
<dbReference type="Proteomes" id="UP000799302">
    <property type="component" value="Unassembled WGS sequence"/>
</dbReference>
<proteinExistence type="predicted"/>
<dbReference type="EMBL" id="MU004234">
    <property type="protein sequence ID" value="KAF2670108.1"/>
    <property type="molecule type" value="Genomic_DNA"/>
</dbReference>
<evidence type="ECO:0000313" key="2">
    <source>
        <dbReference type="EMBL" id="KAF2670108.1"/>
    </source>
</evidence>